<reference evidence="11" key="3">
    <citation type="submission" date="2025-09" db="UniProtKB">
        <authorList>
            <consortium name="Ensembl"/>
        </authorList>
    </citation>
    <scope>IDENTIFICATION</scope>
</reference>
<dbReference type="PANTHER" id="PTHR10782">
    <property type="entry name" value="ZINC FINGER MIZ DOMAIN-CONTAINING PROTEIN"/>
    <property type="match status" value="1"/>
</dbReference>
<comment type="subcellular location">
    <subcellularLocation>
        <location evidence="1">Nucleus</location>
    </subcellularLocation>
</comment>
<evidence type="ECO:0000259" key="10">
    <source>
        <dbReference type="PROSITE" id="PS51044"/>
    </source>
</evidence>
<evidence type="ECO:0000256" key="1">
    <source>
        <dbReference type="ARBA" id="ARBA00004123"/>
    </source>
</evidence>
<dbReference type="InterPro" id="IPR057847">
    <property type="entry name" value="ZMIZ1/ZMIZ2_GBD-like"/>
</dbReference>
<keyword evidence="2" id="KW-1017">Isopeptide bond</keyword>
<feature type="compositionally biased region" description="Low complexity" evidence="9">
    <location>
        <begin position="227"/>
        <end position="238"/>
    </location>
</feature>
<dbReference type="Pfam" id="PF25527">
    <property type="entry name" value="GBD-like_ZMIZ1_ZMIZ2"/>
    <property type="match status" value="1"/>
</dbReference>
<dbReference type="GO" id="GO:0045944">
    <property type="term" value="P:positive regulation of transcription by RNA polymerase II"/>
    <property type="evidence" value="ECO:0007669"/>
    <property type="project" value="UniProtKB-ARBA"/>
</dbReference>
<dbReference type="Ensembl" id="ENSMMDT00005006026.1">
    <property type="protein sequence ID" value="ENSMMDP00005005870.1"/>
    <property type="gene ID" value="ENSMMDG00005003063.1"/>
</dbReference>
<dbReference type="PROSITE" id="PS51044">
    <property type="entry name" value="ZF_SP_RING"/>
    <property type="match status" value="1"/>
</dbReference>
<organism evidence="11 12">
    <name type="scientific">Myripristis murdjan</name>
    <name type="common">pinecone soldierfish</name>
    <dbReference type="NCBI Taxonomy" id="586833"/>
    <lineage>
        <taxon>Eukaryota</taxon>
        <taxon>Metazoa</taxon>
        <taxon>Chordata</taxon>
        <taxon>Craniata</taxon>
        <taxon>Vertebrata</taxon>
        <taxon>Euteleostomi</taxon>
        <taxon>Actinopterygii</taxon>
        <taxon>Neopterygii</taxon>
        <taxon>Teleostei</taxon>
        <taxon>Neoteleostei</taxon>
        <taxon>Acanthomorphata</taxon>
        <taxon>Holocentriformes</taxon>
        <taxon>Holocentridae</taxon>
        <taxon>Myripristis</taxon>
    </lineage>
</organism>
<keyword evidence="5" id="KW-0862">Zinc</keyword>
<accession>A0A667WKH5</accession>
<protein>
    <submittedName>
        <fullName evidence="11">Zinc finger, MIZ-type containing 2</fullName>
    </submittedName>
</protein>
<dbReference type="GO" id="GO:0016925">
    <property type="term" value="P:protein sumoylation"/>
    <property type="evidence" value="ECO:0007669"/>
    <property type="project" value="TreeGrafter"/>
</dbReference>
<keyword evidence="12" id="KW-1185">Reference proteome</keyword>
<proteinExistence type="predicted"/>
<evidence type="ECO:0000256" key="6">
    <source>
        <dbReference type="ARBA" id="ARBA00022843"/>
    </source>
</evidence>
<evidence type="ECO:0000256" key="3">
    <source>
        <dbReference type="ARBA" id="ARBA00022723"/>
    </source>
</evidence>
<sequence length="725" mass="78829">PNNPTPYPSHTGSLSVVTTVWGVTNPTHNQVFGAPMGPGENSGGHMMPGGSPGMGAGMGSQFMGQQSYGDAVSKGYGQPGMYGRPSAAYNPASGYSGSYSGNSGGAGLGARPPSDFTQAAAAAVAAAAATATATATATVAAIQEKQNQELTYGQVRSHFLLTRESFCIILYCKMTQCKRKLPSVYHNPVESTCRLNQDTSISYGRGGVMPGYPSSPMGGNPTPPMTPGSSIPPYISPGQDTKPHYLPPDSKPNINAQQPSTGNPSDDLRLTFPVRDGIVLEPFRLEHNLAVSNHAFHLRDSVYKTLMMRPDLELQFKCYHHEDRQMNTNWPASVQVSVNATPLSIERGDNKTSHKPLYLKQVCQPGRNTIQITVTACCCSHLFVLQLVHRPSVRSVLQGLMKKRLLPAEHCITKIKRTFSSGSIPGTPGLNGEDGVEQTSIKVCLKCPITFRRIQLPARGHDCRHIQCFDLESYLQLNCERGTWRCPVCNKTALLEGLEVDQYMLGILVYIQNSDYEEITIDPVCGWRPVPVKPDIHIKEESDGPVLKRCRTVSPSHMVLPNVMEMIAALGPSSSPYQNLTTGGRNTPDYNSPGRLWTVEGSCQDGASWWCFQSLYVHRNYWQIIKYLFCLGPLASQGFSSQTGFPDFPNTPGTPTLGEYASSGPPPPPSNPYQSDQTITSLFLSLTAIQLLPDLTNPDELLSYLGPPDLPNNSSDDLLSLFENN</sequence>
<evidence type="ECO:0000256" key="9">
    <source>
        <dbReference type="SAM" id="MobiDB-lite"/>
    </source>
</evidence>
<dbReference type="GO" id="GO:0003712">
    <property type="term" value="F:transcription coregulator activity"/>
    <property type="evidence" value="ECO:0007669"/>
    <property type="project" value="TreeGrafter"/>
</dbReference>
<name>A0A667WKH5_9TELE</name>
<evidence type="ECO:0000256" key="7">
    <source>
        <dbReference type="ARBA" id="ARBA00023242"/>
    </source>
</evidence>
<keyword evidence="3" id="KW-0479">Metal-binding</keyword>
<feature type="compositionally biased region" description="Polar residues" evidence="9">
    <location>
        <begin position="252"/>
        <end position="264"/>
    </location>
</feature>
<dbReference type="GeneTree" id="ENSGT01030000234539"/>
<keyword evidence="4 8" id="KW-0863">Zinc-finger</keyword>
<dbReference type="FunFam" id="3.30.40.10:FF:000012">
    <property type="entry name" value="Zinc finger MIZ domain-containing protein 2"/>
    <property type="match status" value="1"/>
</dbReference>
<feature type="region of interest" description="Disordered" evidence="9">
    <location>
        <begin position="645"/>
        <end position="675"/>
    </location>
</feature>
<dbReference type="AlphaFoldDB" id="A0A667WKH5"/>
<dbReference type="GO" id="GO:0008270">
    <property type="term" value="F:zinc ion binding"/>
    <property type="evidence" value="ECO:0007669"/>
    <property type="project" value="UniProtKB-KW"/>
</dbReference>
<dbReference type="Gene3D" id="3.30.40.10">
    <property type="entry name" value="Zinc/RING finger domain, C3HC4 (zinc finger)"/>
    <property type="match status" value="1"/>
</dbReference>
<dbReference type="Proteomes" id="UP000472263">
    <property type="component" value="Chromosome 12"/>
</dbReference>
<evidence type="ECO:0000256" key="8">
    <source>
        <dbReference type="PROSITE-ProRule" id="PRU00452"/>
    </source>
</evidence>
<evidence type="ECO:0000313" key="11">
    <source>
        <dbReference type="Ensembl" id="ENSMMDP00005005870.1"/>
    </source>
</evidence>
<keyword evidence="6" id="KW-0832">Ubl conjugation</keyword>
<evidence type="ECO:0000313" key="12">
    <source>
        <dbReference type="Proteomes" id="UP000472263"/>
    </source>
</evidence>
<dbReference type="GO" id="GO:0005634">
    <property type="term" value="C:nucleus"/>
    <property type="evidence" value="ECO:0007669"/>
    <property type="project" value="UniProtKB-SubCell"/>
</dbReference>
<keyword evidence="7" id="KW-0539">Nucleus</keyword>
<evidence type="ECO:0000256" key="5">
    <source>
        <dbReference type="ARBA" id="ARBA00022833"/>
    </source>
</evidence>
<dbReference type="InterPro" id="IPR004181">
    <property type="entry name" value="Znf_MIZ"/>
</dbReference>
<dbReference type="PANTHER" id="PTHR10782:SF38">
    <property type="entry name" value="ZINC FINGER MIZ DOMAIN-CONTAINING PROTEIN 2"/>
    <property type="match status" value="1"/>
</dbReference>
<dbReference type="InParanoid" id="A0A667WKH5"/>
<reference evidence="11" key="2">
    <citation type="submission" date="2025-08" db="UniProtKB">
        <authorList>
            <consortium name="Ensembl"/>
        </authorList>
    </citation>
    <scope>IDENTIFICATION</scope>
</reference>
<dbReference type="GO" id="GO:0007498">
    <property type="term" value="P:mesoderm development"/>
    <property type="evidence" value="ECO:0007669"/>
    <property type="project" value="Ensembl"/>
</dbReference>
<gene>
    <name evidence="11" type="primary">zmiz2</name>
</gene>
<dbReference type="Pfam" id="PF02891">
    <property type="entry name" value="zf-MIZ"/>
    <property type="match status" value="1"/>
</dbReference>
<dbReference type="GO" id="GO:0009953">
    <property type="term" value="P:dorsal/ventral pattern formation"/>
    <property type="evidence" value="ECO:0007669"/>
    <property type="project" value="Ensembl"/>
</dbReference>
<dbReference type="GO" id="GO:0000785">
    <property type="term" value="C:chromatin"/>
    <property type="evidence" value="ECO:0007669"/>
    <property type="project" value="TreeGrafter"/>
</dbReference>
<evidence type="ECO:0000256" key="2">
    <source>
        <dbReference type="ARBA" id="ARBA00022499"/>
    </source>
</evidence>
<dbReference type="GO" id="GO:0061665">
    <property type="term" value="F:SUMO ligase activity"/>
    <property type="evidence" value="ECO:0007669"/>
    <property type="project" value="TreeGrafter"/>
</dbReference>
<evidence type="ECO:0000256" key="4">
    <source>
        <dbReference type="ARBA" id="ARBA00022771"/>
    </source>
</evidence>
<feature type="region of interest" description="Disordered" evidence="9">
    <location>
        <begin position="204"/>
        <end position="269"/>
    </location>
</feature>
<dbReference type="InterPro" id="IPR013083">
    <property type="entry name" value="Znf_RING/FYVE/PHD"/>
</dbReference>
<reference evidence="11" key="1">
    <citation type="submission" date="2019-06" db="EMBL/GenBank/DDBJ databases">
        <authorList>
            <consortium name="Wellcome Sanger Institute Data Sharing"/>
        </authorList>
    </citation>
    <scope>NUCLEOTIDE SEQUENCE [LARGE SCALE GENOMIC DNA]</scope>
</reference>
<feature type="domain" description="SP-RING-type" evidence="10">
    <location>
        <begin position="432"/>
        <end position="518"/>
    </location>
</feature>